<keyword evidence="1" id="KW-0496">Mitochondrion</keyword>
<dbReference type="RefSeq" id="YP_009446437.1">
    <property type="nucleotide sequence ID" value="NC_036491.1"/>
</dbReference>
<protein>
    <submittedName>
        <fullName evidence="1">Orf321</fullName>
    </submittedName>
</protein>
<dbReference type="AlphaFoldDB" id="A0A2H4R8E9"/>
<accession>A0A2H4R8E9</accession>
<dbReference type="GeneID" id="35199369"/>
<sequence length="316" mass="36284">MLMLYSILITVTALGFGYFLGGQTGGYIPNPATLAQHIKEIFILASTVNELSDIFDPELLKTAHSRFRADLDLWLSESNDSIVSIQGDQNLEYSAALIKCAEDFNSLKTTFDDTWVQWYTKNVNEQLFGTAVERLRTFGGHLKSTAEAYYPNFEMLRADLTGHGLQIDIKKIVTSLHRNIIHDLNILGRPQFGVVHLNAEPSRFILYYNYIYPILSYLNYPIQNPDFLDLLVWNYKLNLIESESWDAFADRVYIRQLDAAEHLKACKQCLHVGFWAPLDDWIKGQEGARDSYPSEWIAEQMITWPDINQYLPRAKG</sequence>
<dbReference type="EMBL" id="MG202008">
    <property type="protein sequence ID" value="ATY40925.1"/>
    <property type="molecule type" value="Genomic_DNA"/>
</dbReference>
<proteinExistence type="predicted"/>
<reference evidence="1" key="1">
    <citation type="journal article" date="2017" name="Curr. Biol.">
        <title>A New Lineage of Eukaryotes Illuminates Early Mitochondrial Genome Reduction.</title>
        <authorList>
            <person name="Janouskovec J."/>
            <person name="Tikhonenkov D.V."/>
            <person name="Burki F."/>
            <person name="Howe A.T."/>
            <person name="Rohwer F.L."/>
            <person name="Mylnikov A.P."/>
            <person name="Keeling P.J."/>
        </authorList>
    </citation>
    <scope>NUCLEOTIDE SEQUENCE</scope>
    <source>
        <strain evidence="1">TD-1</strain>
    </source>
</reference>
<name>A0A2H4R8E9_9EUKA</name>
<evidence type="ECO:0000313" key="1">
    <source>
        <dbReference type="EMBL" id="ATY40925.1"/>
    </source>
</evidence>
<geneLocation type="mitochondrion" evidence="1"/>
<organism evidence="1">
    <name type="scientific">Ancoracysta twista</name>
    <dbReference type="NCBI Taxonomy" id="2044563"/>
    <lineage>
        <taxon>Eukaryota</taxon>
        <taxon>Provora</taxon>
        <taxon>Nebulidia</taxon>
        <taxon>Nebulidea</taxon>
        <taxon>Nebulidida</taxon>
        <taxon>Nebulidae</taxon>
    </lineage>
</organism>
<gene>
    <name evidence="1" type="primary">orf321</name>
</gene>